<dbReference type="Pfam" id="PF17667">
    <property type="entry name" value="Pkinase_fungal"/>
    <property type="match status" value="2"/>
</dbReference>
<dbReference type="EMBL" id="CM032190">
    <property type="protein sequence ID" value="KAG7086896.1"/>
    <property type="molecule type" value="Genomic_DNA"/>
</dbReference>
<dbReference type="KEGG" id="more:E1B28_002815"/>
<dbReference type="InterPro" id="IPR008266">
    <property type="entry name" value="Tyr_kinase_AS"/>
</dbReference>
<dbReference type="OrthoDB" id="5569250at2759"/>
<accession>A0A9P7UNG1</accession>
<dbReference type="SUPFAM" id="SSF56112">
    <property type="entry name" value="Protein kinase-like (PK-like)"/>
    <property type="match status" value="1"/>
</dbReference>
<dbReference type="PROSITE" id="PS00109">
    <property type="entry name" value="PROTEIN_KINASE_TYR"/>
    <property type="match status" value="1"/>
</dbReference>
<dbReference type="Gene3D" id="1.10.510.10">
    <property type="entry name" value="Transferase(Phosphotransferase) domain 1"/>
    <property type="match status" value="1"/>
</dbReference>
<proteinExistence type="predicted"/>
<protein>
    <recommendedName>
        <fullName evidence="2">Protein kinase domain-containing protein</fullName>
    </recommendedName>
</protein>
<dbReference type="RefSeq" id="XP_043003367.1">
    <property type="nucleotide sequence ID" value="XM_043159761.1"/>
</dbReference>
<dbReference type="PANTHER" id="PTHR38248">
    <property type="entry name" value="FUNK1 6"/>
    <property type="match status" value="1"/>
</dbReference>
<evidence type="ECO:0000313" key="4">
    <source>
        <dbReference type="Proteomes" id="UP001049176"/>
    </source>
</evidence>
<dbReference type="GeneID" id="66071891"/>
<feature type="domain" description="Protein kinase" evidence="2">
    <location>
        <begin position="445"/>
        <end position="728"/>
    </location>
</feature>
<feature type="compositionally biased region" description="Basic and acidic residues" evidence="1">
    <location>
        <begin position="294"/>
        <end position="309"/>
    </location>
</feature>
<dbReference type="PROSITE" id="PS50011">
    <property type="entry name" value="PROTEIN_KINASE_DOM"/>
    <property type="match status" value="1"/>
</dbReference>
<feature type="compositionally biased region" description="Low complexity" evidence="1">
    <location>
        <begin position="238"/>
        <end position="253"/>
    </location>
</feature>
<dbReference type="AlphaFoldDB" id="A0A9P7UNG1"/>
<dbReference type="Proteomes" id="UP001049176">
    <property type="component" value="Chromosome 10"/>
</dbReference>
<evidence type="ECO:0000259" key="2">
    <source>
        <dbReference type="PROSITE" id="PS50011"/>
    </source>
</evidence>
<gene>
    <name evidence="3" type="ORF">E1B28_002815</name>
</gene>
<dbReference type="InterPro" id="IPR040976">
    <property type="entry name" value="Pkinase_fungal"/>
</dbReference>
<dbReference type="PANTHER" id="PTHR38248:SF2">
    <property type="entry name" value="FUNK1 11"/>
    <property type="match status" value="1"/>
</dbReference>
<feature type="compositionally biased region" description="Polar residues" evidence="1">
    <location>
        <begin position="264"/>
        <end position="273"/>
    </location>
</feature>
<comment type="caution">
    <text evidence="3">The sequence shown here is derived from an EMBL/GenBank/DDBJ whole genome shotgun (WGS) entry which is preliminary data.</text>
</comment>
<name>A0A9P7UNG1_9AGAR</name>
<organism evidence="3 4">
    <name type="scientific">Marasmius oreades</name>
    <name type="common">fairy-ring Marasmius</name>
    <dbReference type="NCBI Taxonomy" id="181124"/>
    <lineage>
        <taxon>Eukaryota</taxon>
        <taxon>Fungi</taxon>
        <taxon>Dikarya</taxon>
        <taxon>Basidiomycota</taxon>
        <taxon>Agaricomycotina</taxon>
        <taxon>Agaricomycetes</taxon>
        <taxon>Agaricomycetidae</taxon>
        <taxon>Agaricales</taxon>
        <taxon>Marasmiineae</taxon>
        <taxon>Marasmiaceae</taxon>
        <taxon>Marasmius</taxon>
    </lineage>
</organism>
<dbReference type="InterPro" id="IPR011009">
    <property type="entry name" value="Kinase-like_dom_sf"/>
</dbReference>
<reference evidence="3" key="1">
    <citation type="journal article" date="2021" name="Genome Biol. Evol.">
        <title>The assembled and annotated genome of the fairy-ring fungus Marasmius oreades.</title>
        <authorList>
            <person name="Hiltunen M."/>
            <person name="Ament-Velasquez S.L."/>
            <person name="Johannesson H."/>
        </authorList>
    </citation>
    <scope>NUCLEOTIDE SEQUENCE</scope>
    <source>
        <strain evidence="3">03SP1</strain>
    </source>
</reference>
<feature type="region of interest" description="Disordered" evidence="1">
    <location>
        <begin position="394"/>
        <end position="415"/>
    </location>
</feature>
<feature type="region of interest" description="Disordered" evidence="1">
    <location>
        <begin position="1"/>
        <end position="49"/>
    </location>
</feature>
<keyword evidence="4" id="KW-1185">Reference proteome</keyword>
<feature type="compositionally biased region" description="Acidic residues" evidence="1">
    <location>
        <begin position="394"/>
        <end position="408"/>
    </location>
</feature>
<dbReference type="GO" id="GO:0004672">
    <property type="term" value="F:protein kinase activity"/>
    <property type="evidence" value="ECO:0007669"/>
    <property type="project" value="InterPro"/>
</dbReference>
<feature type="region of interest" description="Disordered" evidence="1">
    <location>
        <begin position="238"/>
        <end position="309"/>
    </location>
</feature>
<dbReference type="InterPro" id="IPR000719">
    <property type="entry name" value="Prot_kinase_dom"/>
</dbReference>
<evidence type="ECO:0000256" key="1">
    <source>
        <dbReference type="SAM" id="MobiDB-lite"/>
    </source>
</evidence>
<sequence length="791" mass="89536">MADAQGPSAKAPVTPPSKTKPIPPKHTPHSLTAASHQRDDHYGGRIGTEQPPTVAVETVKQHLVEDCNTAQLVSFEVFATQILGLPNDWKVKWSKQLRSALELAEWEDYKTAWYEETQEEGLYAPFSKLCNKVFATITGGQNHKNSLVMYNHSTGFQTTGYTRRSPDTAVTLWGWAEKAGGKIDRNNVFVGFFDKQKGFKKISWAQMRMFVEIKNTPIGKTLGTEFVSPYFVKKPSKAESSQASSSGVATSSGSKKRGRDPTAVGQTSGQGTQKRQKSSKPTSAPVVSRTIPNSEERIAGSLSKDNDSPEHVRLQCAGYALELLTSGRIRSHSFGMLVDGPNVQLQYYDHSLIVKTHGIYLFDEKERQLFIAALYCFTQFNPVQWGVMLHGDEENPEMDAEEEDEDEEANKKTGKASRIDPFARIQLLLEKDDMKKRIRLRRLLFRSHGVIGRGTVVVEAECICGNGGCECDWKGPLIVKISFPATSRVTEDELVKDALRLATGKDGEWVQNHLPRILWSHIMPFGENTPQAWLAKHFHKEYEERHACVTVQQKLQPIHELKTPEEFAQVFYDILQCHRWLYKIAEILHRDISMSNMMFRRDEATGEVYGVLNDFDLSSRVEENRKASSKQRTGTKPYMAYDLFDKKWNGGHLYRHDLESIFYVLLCLCVQYASPGKQVAIPAKHKLPHDSWFTGTYKQVSLEKFKLLNTPEFEPEVTDFFRHFIPWLTGIHNRIASGYISKSILTVSKDPGASLFDMKTLGGHFTYIPVEEIMSTFKGTHLKKRTDISLV</sequence>
<evidence type="ECO:0000313" key="3">
    <source>
        <dbReference type="EMBL" id="KAG7086896.1"/>
    </source>
</evidence>
<dbReference type="GO" id="GO:0005524">
    <property type="term" value="F:ATP binding"/>
    <property type="evidence" value="ECO:0007669"/>
    <property type="project" value="InterPro"/>
</dbReference>